<evidence type="ECO:0000256" key="3">
    <source>
        <dbReference type="ARBA" id="ARBA00017934"/>
    </source>
</evidence>
<comment type="similarity">
    <text evidence="2">Belongs to the VPS25 family.</text>
</comment>
<evidence type="ECO:0000256" key="5">
    <source>
        <dbReference type="ARBA" id="ARBA00022490"/>
    </source>
</evidence>
<dbReference type="InterPro" id="IPR036390">
    <property type="entry name" value="WH_DNA-bd_sf"/>
</dbReference>
<dbReference type="WBParaSite" id="ACRNAN_scaffold1511.g30865.t1">
    <property type="protein sequence ID" value="ACRNAN_scaffold1511.g30865.t1"/>
    <property type="gene ID" value="ACRNAN_scaffold1511.g30865"/>
</dbReference>
<keyword evidence="4" id="KW-0813">Transport</keyword>
<keyword evidence="5" id="KW-0963">Cytoplasm</keyword>
<organism evidence="8 9">
    <name type="scientific">Acrobeloides nanus</name>
    <dbReference type="NCBI Taxonomy" id="290746"/>
    <lineage>
        <taxon>Eukaryota</taxon>
        <taxon>Metazoa</taxon>
        <taxon>Ecdysozoa</taxon>
        <taxon>Nematoda</taxon>
        <taxon>Chromadorea</taxon>
        <taxon>Rhabditida</taxon>
        <taxon>Tylenchina</taxon>
        <taxon>Cephalobomorpha</taxon>
        <taxon>Cephaloboidea</taxon>
        <taxon>Cephalobidae</taxon>
        <taxon>Acrobeloides</taxon>
    </lineage>
</organism>
<evidence type="ECO:0000256" key="4">
    <source>
        <dbReference type="ARBA" id="ARBA00022448"/>
    </source>
</evidence>
<evidence type="ECO:0000256" key="1">
    <source>
        <dbReference type="ARBA" id="ARBA00004496"/>
    </source>
</evidence>
<evidence type="ECO:0000256" key="6">
    <source>
        <dbReference type="ARBA" id="ARBA00022927"/>
    </source>
</evidence>
<dbReference type="FunFam" id="1.10.10.10:FF:000141">
    <property type="entry name" value="vacuolar protein-sorting-associated protein 25"/>
    <property type="match status" value="1"/>
</dbReference>
<evidence type="ECO:0000256" key="2">
    <source>
        <dbReference type="ARBA" id="ARBA00009674"/>
    </source>
</evidence>
<dbReference type="FunFam" id="1.10.10.570:FF:000003">
    <property type="entry name" value="Vacuolar protein-sorting-associated protein 25"/>
    <property type="match status" value="1"/>
</dbReference>
<dbReference type="SUPFAM" id="SSF46785">
    <property type="entry name" value="Winged helix' DNA-binding domain"/>
    <property type="match status" value="2"/>
</dbReference>
<comment type="subcellular location">
    <subcellularLocation>
        <location evidence="1">Cytoplasm</location>
    </subcellularLocation>
</comment>
<proteinExistence type="inferred from homology"/>
<dbReference type="InterPro" id="IPR014041">
    <property type="entry name" value="ESCRT-II_cplx_Vps25-sub_N"/>
</dbReference>
<protein>
    <recommendedName>
        <fullName evidence="3">Vacuolar protein-sorting-associated protein 25</fullName>
    </recommendedName>
    <alternativeName>
        <fullName evidence="7">ESCRT-II complex subunit VPS25</fullName>
    </alternativeName>
</protein>
<dbReference type="PANTHER" id="PTHR13149:SF0">
    <property type="entry name" value="VACUOLAR PROTEIN-SORTING-ASSOCIATED PROTEIN 25"/>
    <property type="match status" value="1"/>
</dbReference>
<dbReference type="PANTHER" id="PTHR13149">
    <property type="entry name" value="VACUOLAR PROTEIN SORTING-ASSOCIATED PROTEIN VPS25"/>
    <property type="match status" value="1"/>
</dbReference>
<dbReference type="GO" id="GO:0043328">
    <property type="term" value="P:protein transport to vacuole involved in ubiquitin-dependent protein catabolic process via the multivesicular body sorting pathway"/>
    <property type="evidence" value="ECO:0007669"/>
    <property type="project" value="TreeGrafter"/>
</dbReference>
<dbReference type="Gene3D" id="1.10.10.10">
    <property type="entry name" value="Winged helix-like DNA-binding domain superfamily/Winged helix DNA-binding domain"/>
    <property type="match status" value="1"/>
</dbReference>
<dbReference type="GO" id="GO:0042803">
    <property type="term" value="F:protein homodimerization activity"/>
    <property type="evidence" value="ECO:0007669"/>
    <property type="project" value="TreeGrafter"/>
</dbReference>
<reference evidence="9" key="1">
    <citation type="submission" date="2022-11" db="UniProtKB">
        <authorList>
            <consortium name="WormBaseParasite"/>
        </authorList>
    </citation>
    <scope>IDENTIFICATION</scope>
</reference>
<dbReference type="Pfam" id="PF05871">
    <property type="entry name" value="ESCRT-II"/>
    <property type="match status" value="1"/>
</dbReference>
<dbReference type="GO" id="GO:0005198">
    <property type="term" value="F:structural molecule activity"/>
    <property type="evidence" value="ECO:0007669"/>
    <property type="project" value="TreeGrafter"/>
</dbReference>
<dbReference type="InterPro" id="IPR008570">
    <property type="entry name" value="ESCRT-II_cplx_Vps25-sub"/>
</dbReference>
<evidence type="ECO:0000313" key="9">
    <source>
        <dbReference type="WBParaSite" id="ACRNAN_scaffold1511.g30865.t1"/>
    </source>
</evidence>
<keyword evidence="6" id="KW-0653">Protein transport</keyword>
<evidence type="ECO:0000256" key="7">
    <source>
        <dbReference type="ARBA" id="ARBA00030094"/>
    </source>
</evidence>
<sequence>MPFQWPWQYDFPPFFTIQPNLSSREKQLEAWARLIIDYCQFHNIHSLDLNEVAKSEIFNNTRINRSLNEAGIRTVFDYLEEKEHIEWTDKTKKRCRIYWRRPEEWGELLYEWASSNGLLNTVITLTDIIEGEDTANESFAGLEKPILIRAIESLQSQRRAVLVELNNEIGGVKFL</sequence>
<dbReference type="InterPro" id="IPR036388">
    <property type="entry name" value="WH-like_DNA-bd_sf"/>
</dbReference>
<dbReference type="AlphaFoldDB" id="A0A914CWY6"/>
<keyword evidence="8" id="KW-1185">Reference proteome</keyword>
<dbReference type="Gene3D" id="1.10.10.570">
    <property type="entry name" value="Winged helix' DNA-binding domain. Chain C. Domain 1"/>
    <property type="match status" value="1"/>
</dbReference>
<dbReference type="GO" id="GO:0016236">
    <property type="term" value="P:macroautophagy"/>
    <property type="evidence" value="ECO:0007669"/>
    <property type="project" value="UniProtKB-ARBA"/>
</dbReference>
<evidence type="ECO:0000313" key="8">
    <source>
        <dbReference type="Proteomes" id="UP000887540"/>
    </source>
</evidence>
<name>A0A914CWY6_9BILA</name>
<dbReference type="Proteomes" id="UP000887540">
    <property type="component" value="Unplaced"/>
</dbReference>
<dbReference type="GO" id="GO:0000814">
    <property type="term" value="C:ESCRT II complex"/>
    <property type="evidence" value="ECO:0007669"/>
    <property type="project" value="InterPro"/>
</dbReference>
<accession>A0A914CWY6</accession>